<dbReference type="RefSeq" id="XP_056047114.1">
    <property type="nucleotide sequence ID" value="XM_056190170.1"/>
</dbReference>
<dbReference type="CDD" id="cd00303">
    <property type="entry name" value="retropepsin_like"/>
    <property type="match status" value="1"/>
</dbReference>
<name>A0AAD7QY95_9ASCO</name>
<reference evidence="2" key="1">
    <citation type="submission" date="2023-03" db="EMBL/GenBank/DDBJ databases">
        <title>Near-Complete genome sequence of Lipomyces tetrasporous NRRL Y-64009, an oleaginous yeast capable of growing on lignocellulosic hydrolysates.</title>
        <authorList>
            <consortium name="Lawrence Berkeley National Laboratory"/>
            <person name="Jagtap S.S."/>
            <person name="Liu J.-J."/>
            <person name="Walukiewicz H.E."/>
            <person name="Pangilinan J."/>
            <person name="Lipzen A."/>
            <person name="Ahrendt S."/>
            <person name="Koriabine M."/>
            <person name="Cobaugh K."/>
            <person name="Salamov A."/>
            <person name="Yoshinaga Y."/>
            <person name="Ng V."/>
            <person name="Daum C."/>
            <person name="Grigoriev I.V."/>
            <person name="Slininger P.J."/>
            <person name="Dien B.S."/>
            <person name="Jin Y.-S."/>
            <person name="Rao C.V."/>
        </authorList>
    </citation>
    <scope>NUCLEOTIDE SEQUENCE</scope>
    <source>
        <strain evidence="2">NRRL Y-64009</strain>
    </source>
</reference>
<dbReference type="Gene3D" id="2.40.70.10">
    <property type="entry name" value="Acid Proteases"/>
    <property type="match status" value="1"/>
</dbReference>
<evidence type="ECO:0000313" key="3">
    <source>
        <dbReference type="Proteomes" id="UP001217417"/>
    </source>
</evidence>
<gene>
    <name evidence="2" type="ORF">POJ06DRAFT_284591</name>
</gene>
<evidence type="ECO:0000256" key="1">
    <source>
        <dbReference type="SAM" id="MobiDB-lite"/>
    </source>
</evidence>
<comment type="caution">
    <text evidence="2">The sequence shown here is derived from an EMBL/GenBank/DDBJ whole genome shotgun (WGS) entry which is preliminary data.</text>
</comment>
<keyword evidence="3" id="KW-1185">Reference proteome</keyword>
<feature type="compositionally biased region" description="Basic and acidic residues" evidence="1">
    <location>
        <begin position="283"/>
        <end position="295"/>
    </location>
</feature>
<accession>A0AAD7QY95</accession>
<evidence type="ECO:0008006" key="4">
    <source>
        <dbReference type="Google" id="ProtNLM"/>
    </source>
</evidence>
<proteinExistence type="predicted"/>
<dbReference type="Proteomes" id="UP001217417">
    <property type="component" value="Unassembled WGS sequence"/>
</dbReference>
<evidence type="ECO:0000313" key="2">
    <source>
        <dbReference type="EMBL" id="KAJ8103664.1"/>
    </source>
</evidence>
<dbReference type="InterPro" id="IPR021109">
    <property type="entry name" value="Peptidase_aspartic_dom_sf"/>
</dbReference>
<dbReference type="AlphaFoldDB" id="A0AAD7QY95"/>
<dbReference type="EMBL" id="JARPMG010000001">
    <property type="protein sequence ID" value="KAJ8103664.1"/>
    <property type="molecule type" value="Genomic_DNA"/>
</dbReference>
<feature type="region of interest" description="Disordered" evidence="1">
    <location>
        <begin position="523"/>
        <end position="552"/>
    </location>
</feature>
<protein>
    <recommendedName>
        <fullName evidence="4">Retrotransposon gag domain-containing protein</fullName>
    </recommendedName>
</protein>
<sequence length="552" mass="60531">MVRPTRAYFANAASVHHEDYDEDVSQWHDAAGASGATASPEQINRAIRELLDGGLDRDIMEPVLRALASDSIYLQSLIEESTVAERPPGCQGDLREALAQADADTDIARREADQVRATYRGKAAPEEPNAPTAAHLTKPREFKGTEFGGQSFLNRLELAFRLYSDGFPDDEFKVAYAITGLGERPSDWDWAAFRKALTTHYEDPDRLANQRERLLSLRYKGGDFLDHITDFETLCAQVDWPAAGRDHGVYLLRLFMPGPPQSDPTVGCGFRKLRRCQTQGDPTRTRIPGEPESHSTPHYLFGQPSVRSTLGGRPGYFSNQPRGSGCGKHYRPLNVVTSAGVVSTRATPFHAAQGRGQLIGRAWLQEREIRILYDTGSDGNFISPKIVQAMKLEPVQRGPLTVQGANGTIILVGQDIPIRLQALDAAVPRDDGTAISLRYRVFTNHILFVQKVEACSCGYPDTNVRIFRARISSAVSGRGPVGSSCVFSGYFRGAHGSINGSRLSAEYQVRIVDEDSDEHVAEETLQDTQSEADGEITDVAQGGDGRVENGTV</sequence>
<feature type="region of interest" description="Disordered" evidence="1">
    <location>
        <begin position="279"/>
        <end position="300"/>
    </location>
</feature>
<organism evidence="2 3">
    <name type="scientific">Lipomyces tetrasporus</name>
    <dbReference type="NCBI Taxonomy" id="54092"/>
    <lineage>
        <taxon>Eukaryota</taxon>
        <taxon>Fungi</taxon>
        <taxon>Dikarya</taxon>
        <taxon>Ascomycota</taxon>
        <taxon>Saccharomycotina</taxon>
        <taxon>Lipomycetes</taxon>
        <taxon>Lipomycetales</taxon>
        <taxon>Lipomycetaceae</taxon>
        <taxon>Lipomyces</taxon>
    </lineage>
</organism>
<dbReference type="GeneID" id="80885336"/>
<dbReference type="SUPFAM" id="SSF50630">
    <property type="entry name" value="Acid proteases"/>
    <property type="match status" value="1"/>
</dbReference>